<accession>R9P288</accession>
<dbReference type="Proteomes" id="UP000014071">
    <property type="component" value="Unassembled WGS sequence"/>
</dbReference>
<sequence>MSRPGRKRRGLVCTAEQASSATVDAASCCRGGCRRGSRFSQLSLLIDLRCSGRGRRKAQKAGVVSSRRGQDLHVSEGSSTISVRPVHCKTSFCDEMKSVEHSASASTKVVYPSNAEQKESGFDSATVQAA</sequence>
<feature type="region of interest" description="Disordered" evidence="1">
    <location>
        <begin position="104"/>
        <end position="130"/>
    </location>
</feature>
<proteinExistence type="predicted"/>
<dbReference type="RefSeq" id="XP_012189080.1">
    <property type="nucleotide sequence ID" value="XM_012333690.1"/>
</dbReference>
<keyword evidence="3" id="KW-1185">Reference proteome</keyword>
<organism evidence="2 3">
    <name type="scientific">Pseudozyma hubeiensis (strain SY62)</name>
    <name type="common">Yeast</name>
    <dbReference type="NCBI Taxonomy" id="1305764"/>
    <lineage>
        <taxon>Eukaryota</taxon>
        <taxon>Fungi</taxon>
        <taxon>Dikarya</taxon>
        <taxon>Basidiomycota</taxon>
        <taxon>Ustilaginomycotina</taxon>
        <taxon>Ustilaginomycetes</taxon>
        <taxon>Ustilaginales</taxon>
        <taxon>Ustilaginaceae</taxon>
        <taxon>Pseudozyma</taxon>
    </lineage>
</organism>
<protein>
    <submittedName>
        <fullName evidence="2">Uncharacterized protein</fullName>
    </submittedName>
</protein>
<name>R9P288_PSEHS</name>
<dbReference type="AlphaFoldDB" id="R9P288"/>
<reference evidence="3" key="1">
    <citation type="journal article" date="2013" name="Genome Announc.">
        <title>Draft genome sequence of the basidiomycetous yeast-like fungus Pseudozyma hubeiensis SY62, which produces an abundant amount of the biosurfactant mannosylerythritol lipids.</title>
        <authorList>
            <person name="Konishi M."/>
            <person name="Hatada Y."/>
            <person name="Horiuchi J."/>
        </authorList>
    </citation>
    <scope>NUCLEOTIDE SEQUENCE [LARGE SCALE GENOMIC DNA]</scope>
    <source>
        <strain evidence="3">SY62</strain>
    </source>
</reference>
<dbReference type="HOGENOM" id="CLU_1939072_0_0_1"/>
<dbReference type="EMBL" id="DF238795">
    <property type="protein sequence ID" value="GAC95493.1"/>
    <property type="molecule type" value="Genomic_DNA"/>
</dbReference>
<evidence type="ECO:0000256" key="1">
    <source>
        <dbReference type="SAM" id="MobiDB-lite"/>
    </source>
</evidence>
<evidence type="ECO:0000313" key="2">
    <source>
        <dbReference type="EMBL" id="GAC95493.1"/>
    </source>
</evidence>
<dbReference type="GeneID" id="24108359"/>
<evidence type="ECO:0000313" key="3">
    <source>
        <dbReference type="Proteomes" id="UP000014071"/>
    </source>
</evidence>
<gene>
    <name evidence="2" type="ORF">PHSY_003069</name>
</gene>